<keyword evidence="2" id="KW-0479">Metal-binding</keyword>
<dbReference type="InParanoid" id="A0A2N3N9G6"/>
<dbReference type="NCBIfam" id="TIGR00556">
    <property type="entry name" value="pantethn_trn"/>
    <property type="match status" value="1"/>
</dbReference>
<keyword evidence="3" id="KW-0460">Magnesium</keyword>
<dbReference type="InterPro" id="IPR008278">
    <property type="entry name" value="4-PPantetheinyl_Trfase_dom"/>
</dbReference>
<sequence>MKPPKPILPFPFPLYVGTDICRVSRILSLLTNPTRGRRFVDRVLSPEERALSRVRRVLGERYHGTGPWGDLKTAEFIAGRFAAKEAAFKAHPFRRLTWHDIVIRPADESEESGPIVAVIRGEEADQMSMVSISHDGDYATAVCLGFNPMNQAYDTT</sequence>
<dbReference type="Gene3D" id="3.90.470.20">
    <property type="entry name" value="4'-phosphopantetheinyl transferase domain"/>
    <property type="match status" value="1"/>
</dbReference>
<gene>
    <name evidence="5" type="ORF">jhhlp_003703</name>
</gene>
<dbReference type="GO" id="GO:0006633">
    <property type="term" value="P:fatty acid biosynthetic process"/>
    <property type="evidence" value="ECO:0007669"/>
    <property type="project" value="InterPro"/>
</dbReference>
<evidence type="ECO:0000256" key="1">
    <source>
        <dbReference type="ARBA" id="ARBA00022679"/>
    </source>
</evidence>
<dbReference type="InterPro" id="IPR037143">
    <property type="entry name" value="4-PPantetheinyl_Trfase_dom_sf"/>
</dbReference>
<comment type="caution">
    <text evidence="5">The sequence shown here is derived from an EMBL/GenBank/DDBJ whole genome shotgun (WGS) entry which is preliminary data.</text>
</comment>
<dbReference type="GO" id="GO:0000287">
    <property type="term" value="F:magnesium ion binding"/>
    <property type="evidence" value="ECO:0007669"/>
    <property type="project" value="InterPro"/>
</dbReference>
<dbReference type="EMBL" id="NLAX01000010">
    <property type="protein sequence ID" value="PKS09089.1"/>
    <property type="molecule type" value="Genomic_DNA"/>
</dbReference>
<reference evidence="5 6" key="1">
    <citation type="journal article" date="2017" name="G3 (Bethesda)">
        <title>First Draft Genome Sequence of the Pathogenic Fungus Lomentospora prolificans (Formerly Scedosporium prolificans).</title>
        <authorList>
            <person name="Luo R."/>
            <person name="Zimin A."/>
            <person name="Workman R."/>
            <person name="Fan Y."/>
            <person name="Pertea G."/>
            <person name="Grossman N."/>
            <person name="Wear M.P."/>
            <person name="Jia B."/>
            <person name="Miller H."/>
            <person name="Casadevall A."/>
            <person name="Timp W."/>
            <person name="Zhang S.X."/>
            <person name="Salzberg S.L."/>
        </authorList>
    </citation>
    <scope>NUCLEOTIDE SEQUENCE [LARGE SCALE GENOMIC DNA]</scope>
    <source>
        <strain evidence="5 6">JHH-5317</strain>
    </source>
</reference>
<evidence type="ECO:0000259" key="4">
    <source>
        <dbReference type="Pfam" id="PF01648"/>
    </source>
</evidence>
<name>A0A2N3N9G6_9PEZI</name>
<evidence type="ECO:0000313" key="5">
    <source>
        <dbReference type="EMBL" id="PKS09089.1"/>
    </source>
</evidence>
<proteinExistence type="predicted"/>
<accession>A0A2N3N9G6</accession>
<evidence type="ECO:0000256" key="3">
    <source>
        <dbReference type="ARBA" id="ARBA00022842"/>
    </source>
</evidence>
<evidence type="ECO:0000256" key="2">
    <source>
        <dbReference type="ARBA" id="ARBA00022723"/>
    </source>
</evidence>
<dbReference type="OrthoDB" id="15433at2759"/>
<keyword evidence="6" id="KW-1185">Reference proteome</keyword>
<dbReference type="InterPro" id="IPR004568">
    <property type="entry name" value="Ppantetheine-prot_Trfase_dom"/>
</dbReference>
<keyword evidence="1" id="KW-0808">Transferase</keyword>
<dbReference type="GO" id="GO:0008897">
    <property type="term" value="F:holo-[acyl-carrier-protein] synthase activity"/>
    <property type="evidence" value="ECO:0007669"/>
    <property type="project" value="InterPro"/>
</dbReference>
<dbReference type="AlphaFoldDB" id="A0A2N3N9G6"/>
<protein>
    <recommendedName>
        <fullName evidence="4">4'-phosphopantetheinyl transferase domain-containing protein</fullName>
    </recommendedName>
</protein>
<evidence type="ECO:0000313" key="6">
    <source>
        <dbReference type="Proteomes" id="UP000233524"/>
    </source>
</evidence>
<dbReference type="SUPFAM" id="SSF56214">
    <property type="entry name" value="4'-phosphopantetheinyl transferase"/>
    <property type="match status" value="1"/>
</dbReference>
<dbReference type="Pfam" id="PF01648">
    <property type="entry name" value="ACPS"/>
    <property type="match status" value="1"/>
</dbReference>
<dbReference type="Proteomes" id="UP000233524">
    <property type="component" value="Unassembled WGS sequence"/>
</dbReference>
<feature type="domain" description="4'-phosphopantetheinyl transferase" evidence="4">
    <location>
        <begin position="16"/>
        <end position="143"/>
    </location>
</feature>
<organism evidence="5 6">
    <name type="scientific">Lomentospora prolificans</name>
    <dbReference type="NCBI Taxonomy" id="41688"/>
    <lineage>
        <taxon>Eukaryota</taxon>
        <taxon>Fungi</taxon>
        <taxon>Dikarya</taxon>
        <taxon>Ascomycota</taxon>
        <taxon>Pezizomycotina</taxon>
        <taxon>Sordariomycetes</taxon>
        <taxon>Hypocreomycetidae</taxon>
        <taxon>Microascales</taxon>
        <taxon>Microascaceae</taxon>
        <taxon>Lomentospora</taxon>
    </lineage>
</organism>
<dbReference type="VEuPathDB" id="FungiDB:jhhlp_003703"/>